<dbReference type="EMBL" id="VDFW01000001">
    <property type="protein sequence ID" value="TNC29701.1"/>
    <property type="molecule type" value="Genomic_DNA"/>
</dbReference>
<name>A0A5C4MCE1_9PSEU</name>
<dbReference type="OrthoDB" id="3701174at2"/>
<keyword evidence="3" id="KW-1185">Reference proteome</keyword>
<dbReference type="AlphaFoldDB" id="A0A5C4MCE1"/>
<comment type="caution">
    <text evidence="2">The sequence shown here is derived from an EMBL/GenBank/DDBJ whole genome shotgun (WGS) entry which is preliminary data.</text>
</comment>
<reference evidence="2 3" key="1">
    <citation type="submission" date="2019-06" db="EMBL/GenBank/DDBJ databases">
        <title>Amycolatopsis alkalitolerans sp. nov., isolated from Gastrodia elata Blume.</title>
        <authorList>
            <person name="Narsing Rao M.P."/>
            <person name="Li W.J."/>
        </authorList>
    </citation>
    <scope>NUCLEOTIDE SEQUENCE [LARGE SCALE GENOMIC DNA]</scope>
    <source>
        <strain evidence="2 3">SYSUP0005</strain>
    </source>
</reference>
<dbReference type="RefSeq" id="WP_139094771.1">
    <property type="nucleotide sequence ID" value="NZ_VDFW01000001.1"/>
</dbReference>
<protein>
    <submittedName>
        <fullName evidence="2">Uncharacterized protein</fullName>
    </submittedName>
</protein>
<feature type="region of interest" description="Disordered" evidence="1">
    <location>
        <begin position="47"/>
        <end position="79"/>
    </location>
</feature>
<proteinExistence type="predicted"/>
<accession>A0A5C4MCE1</accession>
<evidence type="ECO:0000313" key="2">
    <source>
        <dbReference type="EMBL" id="TNC29701.1"/>
    </source>
</evidence>
<dbReference type="Proteomes" id="UP000305546">
    <property type="component" value="Unassembled WGS sequence"/>
</dbReference>
<evidence type="ECO:0000313" key="3">
    <source>
        <dbReference type="Proteomes" id="UP000305546"/>
    </source>
</evidence>
<evidence type="ECO:0000256" key="1">
    <source>
        <dbReference type="SAM" id="MobiDB-lite"/>
    </source>
</evidence>
<gene>
    <name evidence="2" type="ORF">FG385_01755</name>
</gene>
<sequence>MTNLIIFIAALALLGYAIERNHRRQRPGRMNGSVNFEDRDRERIAEEFRAAPRSPRPAPSPDSGQAPHDVGAWLVSGGA</sequence>
<organism evidence="2 3">
    <name type="scientific">Amycolatopsis alkalitolerans</name>
    <dbReference type="NCBI Taxonomy" id="2547244"/>
    <lineage>
        <taxon>Bacteria</taxon>
        <taxon>Bacillati</taxon>
        <taxon>Actinomycetota</taxon>
        <taxon>Actinomycetes</taxon>
        <taxon>Pseudonocardiales</taxon>
        <taxon>Pseudonocardiaceae</taxon>
        <taxon>Amycolatopsis</taxon>
    </lineage>
</organism>